<dbReference type="RefSeq" id="WP_188774366.1">
    <property type="nucleotide sequence ID" value="NZ_BMMB01000002.1"/>
</dbReference>
<dbReference type="SUPFAM" id="SSF88659">
    <property type="entry name" value="Sigma3 and sigma4 domains of RNA polymerase sigma factors"/>
    <property type="match status" value="1"/>
</dbReference>
<keyword evidence="1" id="KW-0240">DNA-directed RNA polymerase</keyword>
<dbReference type="EMBL" id="JAVDQH010000002">
    <property type="protein sequence ID" value="MDR6242897.1"/>
    <property type="molecule type" value="Genomic_DNA"/>
</dbReference>
<dbReference type="Gene3D" id="1.10.10.10">
    <property type="entry name" value="Winged helix-like DNA-binding domain superfamily/Winged helix DNA-binding domain"/>
    <property type="match status" value="1"/>
</dbReference>
<evidence type="ECO:0000313" key="2">
    <source>
        <dbReference type="Proteomes" id="UP001185028"/>
    </source>
</evidence>
<name>A0ABU1IUF1_9BACL</name>
<dbReference type="InterPro" id="IPR010861">
    <property type="entry name" value="DUF1492"/>
</dbReference>
<organism evidence="1 2">
    <name type="scientific">Paenibacillus hunanensis</name>
    <dbReference type="NCBI Taxonomy" id="539262"/>
    <lineage>
        <taxon>Bacteria</taxon>
        <taxon>Bacillati</taxon>
        <taxon>Bacillota</taxon>
        <taxon>Bacilli</taxon>
        <taxon>Bacillales</taxon>
        <taxon>Paenibacillaceae</taxon>
        <taxon>Paenibacillus</taxon>
    </lineage>
</organism>
<protein>
    <submittedName>
        <fullName evidence="1">DNA-directed RNA polymerase specialized sigma subunit</fullName>
    </submittedName>
</protein>
<gene>
    <name evidence="1" type="ORF">JOC58_000781</name>
</gene>
<keyword evidence="1" id="KW-0804">Transcription</keyword>
<keyword evidence="2" id="KW-1185">Reference proteome</keyword>
<dbReference type="InterPro" id="IPR036388">
    <property type="entry name" value="WH-like_DNA-bd_sf"/>
</dbReference>
<comment type="caution">
    <text evidence="1">The sequence shown here is derived from an EMBL/GenBank/DDBJ whole genome shotgun (WGS) entry which is preliminary data.</text>
</comment>
<dbReference type="Proteomes" id="UP001185028">
    <property type="component" value="Unassembled WGS sequence"/>
</dbReference>
<reference evidence="1 2" key="1">
    <citation type="submission" date="2023-07" db="EMBL/GenBank/DDBJ databases">
        <title>Genomic Encyclopedia of Type Strains, Phase IV (KMG-IV): sequencing the most valuable type-strain genomes for metagenomic binning, comparative biology and taxonomic classification.</title>
        <authorList>
            <person name="Goeker M."/>
        </authorList>
    </citation>
    <scope>NUCLEOTIDE SEQUENCE [LARGE SCALE GENOMIC DNA]</scope>
    <source>
        <strain evidence="1 2">DSM 22170</strain>
    </source>
</reference>
<evidence type="ECO:0000313" key="1">
    <source>
        <dbReference type="EMBL" id="MDR6242897.1"/>
    </source>
</evidence>
<sequence length="113" mass="13567">MSVILPLSEQYRQRLRQASWRMQYRAKTRLYHENLSLNEQIDPFSVKSDEMNTIITQQWIDSLPWEKARTIMTCLYIEGQSEQELAAKLHISQQAVNRWKRKSIQYLSQTYNS</sequence>
<proteinExistence type="predicted"/>
<dbReference type="GO" id="GO:0000428">
    <property type="term" value="C:DNA-directed RNA polymerase complex"/>
    <property type="evidence" value="ECO:0007669"/>
    <property type="project" value="UniProtKB-KW"/>
</dbReference>
<dbReference type="InterPro" id="IPR013324">
    <property type="entry name" value="RNA_pol_sigma_r3/r4-like"/>
</dbReference>
<accession>A0ABU1IUF1</accession>
<dbReference type="Pfam" id="PF07374">
    <property type="entry name" value="DUF1492"/>
    <property type="match status" value="1"/>
</dbReference>